<gene>
    <name evidence="5" type="ORF">Golax_003817</name>
</gene>
<dbReference type="Pfam" id="PF01370">
    <property type="entry name" value="Epimerase"/>
    <property type="match status" value="1"/>
</dbReference>
<dbReference type="Pfam" id="PF16363">
    <property type="entry name" value="GDP_Man_Dehyd"/>
    <property type="match status" value="1"/>
</dbReference>
<evidence type="ECO:0000313" key="5">
    <source>
        <dbReference type="EMBL" id="MBA0723215.1"/>
    </source>
</evidence>
<evidence type="ECO:0000256" key="2">
    <source>
        <dbReference type="SAM" id="Phobius"/>
    </source>
</evidence>
<dbReference type="EMBL" id="JABEZV010000010">
    <property type="protein sequence ID" value="MBA0723215.1"/>
    <property type="molecule type" value="Genomic_DNA"/>
</dbReference>
<evidence type="ECO:0008006" key="7">
    <source>
        <dbReference type="Google" id="ProtNLM"/>
    </source>
</evidence>
<proteinExistence type="inferred from homology"/>
<protein>
    <recommendedName>
        <fullName evidence="7">NAD(P)-binding domain-containing protein</fullName>
    </recommendedName>
</protein>
<dbReference type="InterPro" id="IPR016040">
    <property type="entry name" value="NAD(P)-bd_dom"/>
</dbReference>
<dbReference type="Gene3D" id="3.90.25.10">
    <property type="entry name" value="UDP-galactose 4-epimerase, domain 1"/>
    <property type="match status" value="1"/>
</dbReference>
<dbReference type="SUPFAM" id="SSF51735">
    <property type="entry name" value="NAD(P)-binding Rossmann-fold domains"/>
    <property type="match status" value="1"/>
</dbReference>
<name>A0A7J9AGT4_9ROSI</name>
<evidence type="ECO:0000256" key="1">
    <source>
        <dbReference type="ARBA" id="ARBA00007637"/>
    </source>
</evidence>
<dbReference type="Proteomes" id="UP000593574">
    <property type="component" value="Unassembled WGS sequence"/>
</dbReference>
<keyword evidence="6" id="KW-1185">Reference proteome</keyword>
<dbReference type="PANTHER" id="PTHR43725">
    <property type="entry name" value="UDP-GLUCOSE 4-EPIMERASE"/>
    <property type="match status" value="1"/>
</dbReference>
<dbReference type="PANTHER" id="PTHR43725:SF53">
    <property type="entry name" value="UDP-ARABINOSE 4-EPIMERASE 1"/>
    <property type="match status" value="1"/>
</dbReference>
<organism evidence="5 6">
    <name type="scientific">Gossypium laxum</name>
    <dbReference type="NCBI Taxonomy" id="34288"/>
    <lineage>
        <taxon>Eukaryota</taxon>
        <taxon>Viridiplantae</taxon>
        <taxon>Streptophyta</taxon>
        <taxon>Embryophyta</taxon>
        <taxon>Tracheophyta</taxon>
        <taxon>Spermatophyta</taxon>
        <taxon>Magnoliopsida</taxon>
        <taxon>eudicotyledons</taxon>
        <taxon>Gunneridae</taxon>
        <taxon>Pentapetalae</taxon>
        <taxon>rosids</taxon>
        <taxon>malvids</taxon>
        <taxon>Malvales</taxon>
        <taxon>Malvaceae</taxon>
        <taxon>Malvoideae</taxon>
        <taxon>Gossypium</taxon>
    </lineage>
</organism>
<comment type="similarity">
    <text evidence="1">Belongs to the NAD(P)-dependent epimerase/dehydratase family.</text>
</comment>
<evidence type="ECO:0000259" key="3">
    <source>
        <dbReference type="Pfam" id="PF01370"/>
    </source>
</evidence>
<dbReference type="Gene3D" id="3.40.50.720">
    <property type="entry name" value="NAD(P)-binding Rossmann-like Domain"/>
    <property type="match status" value="2"/>
</dbReference>
<dbReference type="InterPro" id="IPR036291">
    <property type="entry name" value="NAD(P)-bd_dom_sf"/>
</dbReference>
<feature type="domain" description="NAD-dependent epimerase/dehydratase" evidence="3">
    <location>
        <begin position="221"/>
        <end position="344"/>
    </location>
</feature>
<comment type="caution">
    <text evidence="5">The sequence shown here is derived from an EMBL/GenBank/DDBJ whole genome shotgun (WGS) entry which is preliminary data.</text>
</comment>
<feature type="transmembrane region" description="Helical" evidence="2">
    <location>
        <begin position="42"/>
        <end position="63"/>
    </location>
</feature>
<feature type="domain" description="NAD(P)-binding" evidence="4">
    <location>
        <begin position="109"/>
        <end position="202"/>
    </location>
</feature>
<dbReference type="AlphaFoldDB" id="A0A7J9AGT4"/>
<feature type="transmembrane region" description="Helical" evidence="2">
    <location>
        <begin position="12"/>
        <end position="30"/>
    </location>
</feature>
<keyword evidence="2" id="KW-0472">Membrane</keyword>
<dbReference type="InterPro" id="IPR001509">
    <property type="entry name" value="Epimerase_deHydtase"/>
</dbReference>
<evidence type="ECO:0000259" key="4">
    <source>
        <dbReference type="Pfam" id="PF16363"/>
    </source>
</evidence>
<keyword evidence="2" id="KW-1133">Transmembrane helix</keyword>
<sequence length="423" mass="46221">MEYPDPKRKSNFVGKILMAATLTALCIIMLKQSPNFNTRSRLVLIRGYISGASPAIIAGPFAIVRKIHPCMLSLPAAGLVSSNCSLDGGFVPCPSNVFSEHEEGVIHVLVTGGAGYIGSHAALRLLKESYRVTIVDNLSRGNMGAVKVLQKLFPEPGQLQFVYADLGDLKAVNKIFSENAFDAVMHFAAVAYVGESTLDPLKSSTLMLPCLETSEWMSPDKGAYVPINPYGKAKKMAEDIILDYSKNSDTAVMILRYFNVIGSDPEGRLGEAPRPELREHGRISGACFDAARGVIPGLKVKGTDYKTHDGTCIRDYIDVTDLVDAHVKALKKAKPGEVGIYNVGTGRGRSVKEFVEACKKATGVEIKVDYLARRPGDYAEVFSDPTKIRRELNWTAQFTDLQESLQIAWRWQMAHRDGFAAAS</sequence>
<reference evidence="5 6" key="1">
    <citation type="journal article" date="2019" name="Genome Biol. Evol.">
        <title>Insights into the evolution of the New World diploid cottons (Gossypium, subgenus Houzingenia) based on genome sequencing.</title>
        <authorList>
            <person name="Grover C.E."/>
            <person name="Arick M.A. 2nd"/>
            <person name="Thrash A."/>
            <person name="Conover J.L."/>
            <person name="Sanders W.S."/>
            <person name="Peterson D.G."/>
            <person name="Frelichowski J.E."/>
            <person name="Scheffler J.A."/>
            <person name="Scheffler B.E."/>
            <person name="Wendel J.F."/>
        </authorList>
    </citation>
    <scope>NUCLEOTIDE SEQUENCE [LARGE SCALE GENOMIC DNA]</scope>
    <source>
        <strain evidence="5">4</strain>
        <tissue evidence="5">Leaf</tissue>
    </source>
</reference>
<evidence type="ECO:0000313" key="6">
    <source>
        <dbReference type="Proteomes" id="UP000593574"/>
    </source>
</evidence>
<keyword evidence="2" id="KW-0812">Transmembrane</keyword>
<accession>A0A7J9AGT4</accession>